<keyword evidence="3" id="KW-1185">Reference proteome</keyword>
<gene>
    <name evidence="2" type="ORF">GCM10025791_47330</name>
</gene>
<organism evidence="2 3">
    <name type="scientific">Halioxenophilus aromaticivorans</name>
    <dbReference type="NCBI Taxonomy" id="1306992"/>
    <lineage>
        <taxon>Bacteria</taxon>
        <taxon>Pseudomonadati</taxon>
        <taxon>Pseudomonadota</taxon>
        <taxon>Gammaproteobacteria</taxon>
        <taxon>Alteromonadales</taxon>
        <taxon>Alteromonadaceae</taxon>
        <taxon>Halioxenophilus</taxon>
    </lineage>
</organism>
<reference evidence="3" key="1">
    <citation type="journal article" date="2019" name="Int. J. Syst. Evol. Microbiol.">
        <title>The Global Catalogue of Microorganisms (GCM) 10K type strain sequencing project: providing services to taxonomists for standard genome sequencing and annotation.</title>
        <authorList>
            <consortium name="The Broad Institute Genomics Platform"/>
            <consortium name="The Broad Institute Genome Sequencing Center for Infectious Disease"/>
            <person name="Wu L."/>
            <person name="Ma J."/>
        </authorList>
    </citation>
    <scope>NUCLEOTIDE SEQUENCE [LARGE SCALE GENOMIC DNA]</scope>
    <source>
        <strain evidence="3">JCM 19134</strain>
    </source>
</reference>
<dbReference type="SUPFAM" id="SSF51658">
    <property type="entry name" value="Xylose isomerase-like"/>
    <property type="match status" value="1"/>
</dbReference>
<dbReference type="PANTHER" id="PTHR12110">
    <property type="entry name" value="HYDROXYPYRUVATE ISOMERASE"/>
    <property type="match status" value="1"/>
</dbReference>
<sequence length="284" mass="31486">MQELSRRQWLKLAAGATAGACALASPLRLLAQSGNRGPSFGVQLYTARALMEKNVAKTLAKTAKTGFKEVELAGLFDNAPKEFKKMLDDAGLTAPSSHIPLQGFEKDFGKTLESALTLGNKYIVLPYIMPEQRQSFDIYKHVADLLNTCGEQAKQAGITVAYHNHDFEFEQLAEGQPMAFLLNNTDKDLVQFELDLYWASKVNQDPVAIFKQHPGRFPLWHVKDMAKDGSIANVGEGTIDFQRIFDAANVAGLRHGFIEHDSTKKPIATFKRGYKTLQTLQLPS</sequence>
<comment type="caution">
    <text evidence="2">The sequence shown here is derived from an EMBL/GenBank/DDBJ whole genome shotgun (WGS) entry which is preliminary data.</text>
</comment>
<dbReference type="Proteomes" id="UP001409585">
    <property type="component" value="Unassembled WGS sequence"/>
</dbReference>
<protein>
    <submittedName>
        <fullName evidence="2">Sugar phosphate isomerase/epimerase</fullName>
    </submittedName>
</protein>
<evidence type="ECO:0000259" key="1">
    <source>
        <dbReference type="Pfam" id="PF01261"/>
    </source>
</evidence>
<dbReference type="AlphaFoldDB" id="A0AAV3U9S8"/>
<evidence type="ECO:0000313" key="3">
    <source>
        <dbReference type="Proteomes" id="UP001409585"/>
    </source>
</evidence>
<proteinExistence type="predicted"/>
<dbReference type="PANTHER" id="PTHR12110:SF41">
    <property type="entry name" value="INOSOSE DEHYDRATASE"/>
    <property type="match status" value="1"/>
</dbReference>
<dbReference type="InterPro" id="IPR006311">
    <property type="entry name" value="TAT_signal"/>
</dbReference>
<dbReference type="InterPro" id="IPR050312">
    <property type="entry name" value="IolE/XylAMocC-like"/>
</dbReference>
<accession>A0AAV3U9S8</accession>
<dbReference type="PROSITE" id="PS51318">
    <property type="entry name" value="TAT"/>
    <property type="match status" value="1"/>
</dbReference>
<dbReference type="RefSeq" id="WP_345427874.1">
    <property type="nucleotide sequence ID" value="NZ_AP031496.1"/>
</dbReference>
<dbReference type="InterPro" id="IPR013022">
    <property type="entry name" value="Xyl_isomerase-like_TIM-brl"/>
</dbReference>
<name>A0AAV3U9S8_9ALTE</name>
<dbReference type="InterPro" id="IPR036237">
    <property type="entry name" value="Xyl_isomerase-like_sf"/>
</dbReference>
<dbReference type="Pfam" id="PF01261">
    <property type="entry name" value="AP_endonuc_2"/>
    <property type="match status" value="1"/>
</dbReference>
<dbReference type="GO" id="GO:0016853">
    <property type="term" value="F:isomerase activity"/>
    <property type="evidence" value="ECO:0007669"/>
    <property type="project" value="UniProtKB-KW"/>
</dbReference>
<feature type="domain" description="Xylose isomerase-like TIM barrel" evidence="1">
    <location>
        <begin position="60"/>
        <end position="252"/>
    </location>
</feature>
<evidence type="ECO:0000313" key="2">
    <source>
        <dbReference type="EMBL" id="GAA4960530.1"/>
    </source>
</evidence>
<dbReference type="EMBL" id="BAABLX010000079">
    <property type="protein sequence ID" value="GAA4960530.1"/>
    <property type="molecule type" value="Genomic_DNA"/>
</dbReference>
<dbReference type="Gene3D" id="3.20.20.150">
    <property type="entry name" value="Divalent-metal-dependent TIM barrel enzymes"/>
    <property type="match status" value="1"/>
</dbReference>
<keyword evidence="2" id="KW-0413">Isomerase</keyword>